<dbReference type="AlphaFoldDB" id="A0A364JS36"/>
<proteinExistence type="predicted"/>
<dbReference type="Gene3D" id="3.50.50.60">
    <property type="entry name" value="FAD/NAD(P)-binding domain"/>
    <property type="match status" value="1"/>
</dbReference>
<keyword evidence="1" id="KW-0560">Oxidoreductase</keyword>
<dbReference type="RefSeq" id="WP_111576294.1">
    <property type="nucleotide sequence ID" value="NZ_JBHEEY010000006.1"/>
</dbReference>
<sequence length="396" mass="43089">MHKKQDVIVIGGGMFGVATAYFLAKAGRSVQLIESSYVGAASSGANFGGLRLQGRAKQQYPLSLLAQKYWDNFEQEFGGSCEYERNGMVYFAHNEQSREKLLHYAQNSRECGLSIDIWKGDALKKNVPWLSDDALIASYSPACAVANPRLATPAIARAFKKLGGHVIENCKIVELRKSSSGFELTSQKGRRFTSEILVNAAGGWADKISENFGESVPMFRAGPPQFVTEPLPYVLTPCVYSIDGDLIIRQISRGNFIFAGYPRTMSNEDGKHTFVPPAKTHNGMKAISRYMPAFSNAEIIRVWSGVEAYLPDMLPIIGPSDTTAGLFHAFGGSGGGFQIGPAVGLCLSNMILGRANEVPLEPYAISRFKSVVHASDKLKSEFDGVQSSHEHRFGGG</sequence>
<dbReference type="InterPro" id="IPR006076">
    <property type="entry name" value="FAD-dep_OxRdtase"/>
</dbReference>
<organism evidence="4 5">
    <name type="scientific">Falsochrobactrum ovis</name>
    <dbReference type="NCBI Taxonomy" id="1293442"/>
    <lineage>
        <taxon>Bacteria</taxon>
        <taxon>Pseudomonadati</taxon>
        <taxon>Pseudomonadota</taxon>
        <taxon>Alphaproteobacteria</taxon>
        <taxon>Hyphomicrobiales</taxon>
        <taxon>Brucellaceae</taxon>
        <taxon>Falsochrobactrum</taxon>
    </lineage>
</organism>
<dbReference type="PANTHER" id="PTHR13847">
    <property type="entry name" value="SARCOSINE DEHYDROGENASE-RELATED"/>
    <property type="match status" value="1"/>
</dbReference>
<evidence type="ECO:0000256" key="2">
    <source>
        <dbReference type="SAM" id="Phobius"/>
    </source>
</evidence>
<evidence type="ECO:0000313" key="4">
    <source>
        <dbReference type="EMBL" id="RAK25768.1"/>
    </source>
</evidence>
<keyword evidence="2" id="KW-0472">Membrane</keyword>
<keyword evidence="5" id="KW-1185">Reference proteome</keyword>
<evidence type="ECO:0000256" key="1">
    <source>
        <dbReference type="ARBA" id="ARBA00023002"/>
    </source>
</evidence>
<evidence type="ECO:0000313" key="5">
    <source>
        <dbReference type="Proteomes" id="UP000249453"/>
    </source>
</evidence>
<dbReference type="Gene3D" id="3.30.9.10">
    <property type="entry name" value="D-Amino Acid Oxidase, subunit A, domain 2"/>
    <property type="match status" value="1"/>
</dbReference>
<dbReference type="GO" id="GO:0005737">
    <property type="term" value="C:cytoplasm"/>
    <property type="evidence" value="ECO:0007669"/>
    <property type="project" value="TreeGrafter"/>
</dbReference>
<dbReference type="PANTHER" id="PTHR13847:SF287">
    <property type="entry name" value="FAD-DEPENDENT OXIDOREDUCTASE DOMAIN-CONTAINING PROTEIN 1"/>
    <property type="match status" value="1"/>
</dbReference>
<dbReference type="SUPFAM" id="SSF51905">
    <property type="entry name" value="FAD/NAD(P)-binding domain"/>
    <property type="match status" value="1"/>
</dbReference>
<reference evidence="4 5" key="1">
    <citation type="submission" date="2018-06" db="EMBL/GenBank/DDBJ databases">
        <title>Genomic Encyclopedia of Type Strains, Phase IV (KMG-IV): sequencing the most valuable type-strain genomes for metagenomic binning, comparative biology and taxonomic classification.</title>
        <authorList>
            <person name="Goeker M."/>
        </authorList>
    </citation>
    <scope>NUCLEOTIDE SEQUENCE [LARGE SCALE GENOMIC DNA]</scope>
    <source>
        <strain evidence="4 5">DSM 26720</strain>
    </source>
</reference>
<gene>
    <name evidence="4" type="ORF">C7374_11913</name>
</gene>
<dbReference type="OrthoDB" id="9815989at2"/>
<feature type="domain" description="FAD dependent oxidoreductase" evidence="3">
    <location>
        <begin position="6"/>
        <end position="349"/>
    </location>
</feature>
<dbReference type="Proteomes" id="UP000249453">
    <property type="component" value="Unassembled WGS sequence"/>
</dbReference>
<dbReference type="GO" id="GO:0016491">
    <property type="term" value="F:oxidoreductase activity"/>
    <property type="evidence" value="ECO:0007669"/>
    <property type="project" value="UniProtKB-KW"/>
</dbReference>
<feature type="transmembrane region" description="Helical" evidence="2">
    <location>
        <begin position="7"/>
        <end position="24"/>
    </location>
</feature>
<evidence type="ECO:0000259" key="3">
    <source>
        <dbReference type="Pfam" id="PF01266"/>
    </source>
</evidence>
<keyword evidence="2" id="KW-1133">Transmembrane helix</keyword>
<name>A0A364JS36_9HYPH</name>
<keyword evidence="2" id="KW-0812">Transmembrane</keyword>
<dbReference type="EMBL" id="QLMK01000019">
    <property type="protein sequence ID" value="RAK25768.1"/>
    <property type="molecule type" value="Genomic_DNA"/>
</dbReference>
<protein>
    <submittedName>
        <fullName evidence="4">Glycine/D-amino acid oxidase-like deaminating enzyme</fullName>
    </submittedName>
</protein>
<accession>A0A364JS36</accession>
<comment type="caution">
    <text evidence="4">The sequence shown here is derived from an EMBL/GenBank/DDBJ whole genome shotgun (WGS) entry which is preliminary data.</text>
</comment>
<dbReference type="InterPro" id="IPR036188">
    <property type="entry name" value="FAD/NAD-bd_sf"/>
</dbReference>
<dbReference type="Pfam" id="PF01266">
    <property type="entry name" value="DAO"/>
    <property type="match status" value="1"/>
</dbReference>